<dbReference type="RefSeq" id="WP_182389644.1">
    <property type="nucleotide sequence ID" value="NZ_JACGCX010000009.1"/>
</dbReference>
<evidence type="ECO:0000256" key="4">
    <source>
        <dbReference type="ARBA" id="ARBA00049194"/>
    </source>
</evidence>
<dbReference type="PANTHER" id="PTHR42804">
    <property type="entry name" value="ALDEHYDE DEHYDROGENASE"/>
    <property type="match status" value="1"/>
</dbReference>
<accession>A0A7W2QA22</accession>
<dbReference type="PROSITE" id="PS00687">
    <property type="entry name" value="ALDEHYDE_DEHYDR_GLU"/>
    <property type="match status" value="1"/>
</dbReference>
<dbReference type="EC" id="1.2.1.3" evidence="3"/>
<dbReference type="InterPro" id="IPR016160">
    <property type="entry name" value="Ald_DH_CS_CYS"/>
</dbReference>
<dbReference type="InterPro" id="IPR016161">
    <property type="entry name" value="Ald_DH/histidinol_DH"/>
</dbReference>
<evidence type="ECO:0000259" key="7">
    <source>
        <dbReference type="Pfam" id="PF00171"/>
    </source>
</evidence>
<proteinExistence type="inferred from homology"/>
<comment type="similarity">
    <text evidence="1 6">Belongs to the aldehyde dehydrogenase family.</text>
</comment>
<sequence length="491" mass="52346">MPSALIDVAGVQVSPDHYIDGQRIASATTFELFSPIDQQVLGHIAEGEAEHVEAAIVAAERAFTSWSALSAAQRKVYLDRFSEEIGKRAEAFCLLESTDAGVLLSRMRHGVINRAKLNISWFAEHALTLQDRCLETEQATHHIRHDPAGVAVIITPWNSPLMLATWKLGPALAAGNTCIVKPPEWAPLTSSLLADAAHAAGLPAGVLNIVQGTGAKTGAKLVSDPRIARISFTGSVPTAKVIAGAAAANLVPCSLELGGKSAFIVLEDADLDNAAATAALMYRNAGQVCLAGTRLLVHERVAERFVAAMRGYVENLVVGDPRDPATEVGPVIHPRQVERIQGFIERAVSSGAQVLWGGDKHSYGAQYLQPTLIGHVEQADEIVQNEVFGPVLTLQTFSNDAQAVAMANGTDFGLGGVCYGETVHATAVAQQVRTGFIWVNSFGIRDLAAPFGGIKRSGIGREGGDWSFEFFCDVKDVVVPQKPFRASFSQR</sequence>
<organism evidence="8 9">
    <name type="scientific">Pseudomonas juntendi</name>
    <dbReference type="NCBI Taxonomy" id="2666183"/>
    <lineage>
        <taxon>Bacteria</taxon>
        <taxon>Pseudomonadati</taxon>
        <taxon>Pseudomonadota</taxon>
        <taxon>Gammaproteobacteria</taxon>
        <taxon>Pseudomonadales</taxon>
        <taxon>Pseudomonadaceae</taxon>
        <taxon>Pseudomonas</taxon>
    </lineage>
</organism>
<evidence type="ECO:0000256" key="3">
    <source>
        <dbReference type="ARBA" id="ARBA00024226"/>
    </source>
</evidence>
<dbReference type="AlphaFoldDB" id="A0A7W2QA22"/>
<dbReference type="Gene3D" id="3.40.605.10">
    <property type="entry name" value="Aldehyde Dehydrogenase, Chain A, domain 1"/>
    <property type="match status" value="1"/>
</dbReference>
<evidence type="ECO:0000256" key="5">
    <source>
        <dbReference type="PROSITE-ProRule" id="PRU10007"/>
    </source>
</evidence>
<dbReference type="SUPFAM" id="SSF53720">
    <property type="entry name" value="ALDH-like"/>
    <property type="match status" value="1"/>
</dbReference>
<evidence type="ECO:0000313" key="8">
    <source>
        <dbReference type="EMBL" id="MBA6098440.1"/>
    </source>
</evidence>
<feature type="active site" evidence="5">
    <location>
        <position position="256"/>
    </location>
</feature>
<dbReference type="InterPro" id="IPR015590">
    <property type="entry name" value="Aldehyde_DH_dom"/>
</dbReference>
<evidence type="ECO:0000256" key="6">
    <source>
        <dbReference type="RuleBase" id="RU003345"/>
    </source>
</evidence>
<evidence type="ECO:0000256" key="1">
    <source>
        <dbReference type="ARBA" id="ARBA00009986"/>
    </source>
</evidence>
<dbReference type="FunFam" id="3.40.605.10:FF:000007">
    <property type="entry name" value="NAD/NADP-dependent betaine aldehyde dehydrogenase"/>
    <property type="match status" value="1"/>
</dbReference>
<dbReference type="InterPro" id="IPR016162">
    <property type="entry name" value="Ald_DH_N"/>
</dbReference>
<dbReference type="InterPro" id="IPR029510">
    <property type="entry name" value="Ald_DH_CS_GLU"/>
</dbReference>
<dbReference type="PROSITE" id="PS00070">
    <property type="entry name" value="ALDEHYDE_DEHYDR_CYS"/>
    <property type="match status" value="1"/>
</dbReference>
<dbReference type="Pfam" id="PF00171">
    <property type="entry name" value="Aldedh"/>
    <property type="match status" value="1"/>
</dbReference>
<dbReference type="Proteomes" id="UP000545074">
    <property type="component" value="Unassembled WGS sequence"/>
</dbReference>
<dbReference type="Gene3D" id="3.40.309.10">
    <property type="entry name" value="Aldehyde Dehydrogenase, Chain A, domain 2"/>
    <property type="match status" value="1"/>
</dbReference>
<name>A0A7W2QA22_9PSED</name>
<comment type="catalytic activity">
    <reaction evidence="4">
        <text>an aldehyde + NAD(+) + H2O = a carboxylate + NADH + 2 H(+)</text>
        <dbReference type="Rhea" id="RHEA:16185"/>
        <dbReference type="ChEBI" id="CHEBI:15377"/>
        <dbReference type="ChEBI" id="CHEBI:15378"/>
        <dbReference type="ChEBI" id="CHEBI:17478"/>
        <dbReference type="ChEBI" id="CHEBI:29067"/>
        <dbReference type="ChEBI" id="CHEBI:57540"/>
        <dbReference type="ChEBI" id="CHEBI:57945"/>
        <dbReference type="EC" id="1.2.1.3"/>
    </reaction>
</comment>
<evidence type="ECO:0000313" key="9">
    <source>
        <dbReference type="Proteomes" id="UP000545074"/>
    </source>
</evidence>
<reference evidence="8 9" key="1">
    <citation type="submission" date="2020-07" db="EMBL/GenBank/DDBJ databases">
        <title>Diversity of carbapenemase encoding genes among Pseudomonas putida group clinical isolates in a tertiary Brazilian hospital.</title>
        <authorList>
            <person name="Alberto-Lei F."/>
            <person name="Nodari C.S."/>
            <person name="Streling A.P."/>
            <person name="Paulino J.T."/>
            <person name="Bessa-Neto F.O."/>
            <person name="Cayo R."/>
            <person name="Gales A.C."/>
        </authorList>
    </citation>
    <scope>NUCLEOTIDE SEQUENCE [LARGE SCALE GENOMIC DNA]</scope>
    <source>
        <strain evidence="8 9">12815</strain>
    </source>
</reference>
<dbReference type="GO" id="GO:0004029">
    <property type="term" value="F:aldehyde dehydrogenase (NAD+) activity"/>
    <property type="evidence" value="ECO:0007669"/>
    <property type="project" value="UniProtKB-EC"/>
</dbReference>
<feature type="domain" description="Aldehyde dehydrogenase" evidence="7">
    <location>
        <begin position="28"/>
        <end position="477"/>
    </location>
</feature>
<comment type="caution">
    <text evidence="8">The sequence shown here is derived from an EMBL/GenBank/DDBJ whole genome shotgun (WGS) entry which is preliminary data.</text>
</comment>
<dbReference type="EMBL" id="JACGCX010000009">
    <property type="protein sequence ID" value="MBA6098440.1"/>
    <property type="molecule type" value="Genomic_DNA"/>
</dbReference>
<keyword evidence="2 6" id="KW-0560">Oxidoreductase</keyword>
<protein>
    <recommendedName>
        <fullName evidence="3">aldehyde dehydrogenase (NAD(+))</fullName>
        <ecNumber evidence="3">1.2.1.3</ecNumber>
    </recommendedName>
</protein>
<dbReference type="PANTHER" id="PTHR42804:SF1">
    <property type="entry name" value="ALDEHYDE DEHYDROGENASE-RELATED"/>
    <property type="match status" value="1"/>
</dbReference>
<evidence type="ECO:0000256" key="2">
    <source>
        <dbReference type="ARBA" id="ARBA00023002"/>
    </source>
</evidence>
<dbReference type="InterPro" id="IPR016163">
    <property type="entry name" value="Ald_DH_C"/>
</dbReference>
<gene>
    <name evidence="8" type="ORF">H4C80_15055</name>
</gene>